<gene>
    <name evidence="4" type="ORF">RZS28_13460</name>
</gene>
<dbReference type="Pfam" id="PF20061">
    <property type="entry name" value="DUF6460"/>
    <property type="match status" value="1"/>
</dbReference>
<keyword evidence="2" id="KW-1133">Transmembrane helix</keyword>
<protein>
    <submittedName>
        <fullName evidence="4">DUF6460 domain-containing protein</fullName>
    </submittedName>
</protein>
<evidence type="ECO:0000259" key="3">
    <source>
        <dbReference type="Pfam" id="PF20061"/>
    </source>
</evidence>
<dbReference type="RefSeq" id="WP_407338248.1">
    <property type="nucleotide sequence ID" value="NZ_CP136862.1"/>
</dbReference>
<feature type="region of interest" description="Disordered" evidence="1">
    <location>
        <begin position="1"/>
        <end position="27"/>
    </location>
</feature>
<sequence>MSDDRRSAPEAPPRWTENPSYPQEPHWRRSETPLTRFLGGSPGSVFLRLLFVSLIVGAFLMWLDIRPSDIFRGLFQFINRIWSLGFDAIREVLDYVLVGAVIVVPVWLALRLLNMRNDR</sequence>
<keyword evidence="2" id="KW-0472">Membrane</keyword>
<evidence type="ECO:0000256" key="2">
    <source>
        <dbReference type="SAM" id="Phobius"/>
    </source>
</evidence>
<evidence type="ECO:0000313" key="4">
    <source>
        <dbReference type="EMBL" id="WOJ88811.1"/>
    </source>
</evidence>
<feature type="transmembrane region" description="Helical" evidence="2">
    <location>
        <begin position="45"/>
        <end position="63"/>
    </location>
</feature>
<dbReference type="Proteomes" id="UP001626536">
    <property type="component" value="Chromosome"/>
</dbReference>
<reference evidence="4 5" key="1">
    <citation type="submission" date="2023-10" db="EMBL/GenBank/DDBJ databases">
        <title>Novel methanotroph of the genus Methylocapsa from a subarctic wetland.</title>
        <authorList>
            <person name="Belova S.E."/>
            <person name="Oshkin I.Y."/>
            <person name="Miroshnikov K."/>
            <person name="Dedysh S.N."/>
        </authorList>
    </citation>
    <scope>NUCLEOTIDE SEQUENCE [LARGE SCALE GENOMIC DNA]</scope>
    <source>
        <strain evidence="4 5">RX1</strain>
    </source>
</reference>
<keyword evidence="5" id="KW-1185">Reference proteome</keyword>
<dbReference type="InterPro" id="IPR045594">
    <property type="entry name" value="DUF6460"/>
</dbReference>
<dbReference type="EMBL" id="CP136862">
    <property type="protein sequence ID" value="WOJ88811.1"/>
    <property type="molecule type" value="Genomic_DNA"/>
</dbReference>
<evidence type="ECO:0000256" key="1">
    <source>
        <dbReference type="SAM" id="MobiDB-lite"/>
    </source>
</evidence>
<proteinExistence type="predicted"/>
<keyword evidence="2" id="KW-0812">Transmembrane</keyword>
<feature type="transmembrane region" description="Helical" evidence="2">
    <location>
        <begin position="95"/>
        <end position="113"/>
    </location>
</feature>
<name>A0ABZ0HPJ0_9HYPH</name>
<accession>A0ABZ0HPJ0</accession>
<feature type="domain" description="DUF6460" evidence="3">
    <location>
        <begin position="81"/>
        <end position="116"/>
    </location>
</feature>
<evidence type="ECO:0000313" key="5">
    <source>
        <dbReference type="Proteomes" id="UP001626536"/>
    </source>
</evidence>
<organism evidence="4 5">
    <name type="scientific">Methylocapsa polymorpha</name>
    <dbReference type="NCBI Taxonomy" id="3080828"/>
    <lineage>
        <taxon>Bacteria</taxon>
        <taxon>Pseudomonadati</taxon>
        <taxon>Pseudomonadota</taxon>
        <taxon>Alphaproteobacteria</taxon>
        <taxon>Hyphomicrobiales</taxon>
        <taxon>Beijerinckiaceae</taxon>
        <taxon>Methylocapsa</taxon>
    </lineage>
</organism>